<dbReference type="NCBIfam" id="TIGR01726">
    <property type="entry name" value="HEQRo_perm_3TM"/>
    <property type="match status" value="1"/>
</dbReference>
<keyword evidence="7 9" id="KW-1133">Transmembrane helix</keyword>
<feature type="transmembrane region" description="Helical" evidence="9">
    <location>
        <begin position="172"/>
        <end position="190"/>
    </location>
</feature>
<dbReference type="EMBL" id="FOUU01000006">
    <property type="protein sequence ID" value="SFM88635.1"/>
    <property type="molecule type" value="Genomic_DNA"/>
</dbReference>
<dbReference type="PANTHER" id="PTHR30614">
    <property type="entry name" value="MEMBRANE COMPONENT OF AMINO ACID ABC TRANSPORTER"/>
    <property type="match status" value="1"/>
</dbReference>
<evidence type="ECO:0000256" key="8">
    <source>
        <dbReference type="ARBA" id="ARBA00023136"/>
    </source>
</evidence>
<feature type="domain" description="ABC transmembrane type-1" evidence="10">
    <location>
        <begin position="79"/>
        <end position="371"/>
    </location>
</feature>
<dbReference type="SUPFAM" id="SSF161098">
    <property type="entry name" value="MetI-like"/>
    <property type="match status" value="2"/>
</dbReference>
<dbReference type="InterPro" id="IPR010065">
    <property type="entry name" value="AA_ABC_transptr_permease_3TM"/>
</dbReference>
<organism evidence="11 12">
    <name type="scientific">Thermodesulforhabdus norvegica</name>
    <dbReference type="NCBI Taxonomy" id="39841"/>
    <lineage>
        <taxon>Bacteria</taxon>
        <taxon>Pseudomonadati</taxon>
        <taxon>Thermodesulfobacteriota</taxon>
        <taxon>Syntrophobacteria</taxon>
        <taxon>Syntrophobacterales</taxon>
        <taxon>Thermodesulforhabdaceae</taxon>
        <taxon>Thermodesulforhabdus</taxon>
    </lineage>
</organism>
<keyword evidence="8 9" id="KW-0472">Membrane</keyword>
<evidence type="ECO:0000256" key="2">
    <source>
        <dbReference type="ARBA" id="ARBA00010072"/>
    </source>
</evidence>
<feature type="transmembrane region" description="Helical" evidence="9">
    <location>
        <begin position="210"/>
        <end position="226"/>
    </location>
</feature>
<evidence type="ECO:0000256" key="5">
    <source>
        <dbReference type="ARBA" id="ARBA00022692"/>
    </source>
</evidence>
<feature type="transmembrane region" description="Helical" evidence="9">
    <location>
        <begin position="85"/>
        <end position="103"/>
    </location>
</feature>
<dbReference type="InterPro" id="IPR043429">
    <property type="entry name" value="ArtM/GltK/GlnP/TcyL/YhdX-like"/>
</dbReference>
<dbReference type="GO" id="GO:0043190">
    <property type="term" value="C:ATP-binding cassette (ABC) transporter complex"/>
    <property type="evidence" value="ECO:0007669"/>
    <property type="project" value="InterPro"/>
</dbReference>
<dbReference type="InterPro" id="IPR035906">
    <property type="entry name" value="MetI-like_sf"/>
</dbReference>
<reference evidence="11 12" key="1">
    <citation type="submission" date="2016-10" db="EMBL/GenBank/DDBJ databases">
        <authorList>
            <person name="de Groot N.N."/>
        </authorList>
    </citation>
    <scope>NUCLEOTIDE SEQUENCE [LARGE SCALE GENOMIC DNA]</scope>
    <source>
        <strain evidence="11 12">DSM 9990</strain>
    </source>
</reference>
<dbReference type="GO" id="GO:0006865">
    <property type="term" value="P:amino acid transport"/>
    <property type="evidence" value="ECO:0007669"/>
    <property type="project" value="UniProtKB-KW"/>
</dbReference>
<evidence type="ECO:0000256" key="4">
    <source>
        <dbReference type="ARBA" id="ARBA00022475"/>
    </source>
</evidence>
<keyword evidence="5 9" id="KW-0812">Transmembrane</keyword>
<feature type="transmembrane region" description="Helical" evidence="9">
    <location>
        <begin position="353"/>
        <end position="374"/>
    </location>
</feature>
<name>A0A1I4UI98_9BACT</name>
<evidence type="ECO:0000256" key="1">
    <source>
        <dbReference type="ARBA" id="ARBA00004429"/>
    </source>
</evidence>
<evidence type="ECO:0000256" key="3">
    <source>
        <dbReference type="ARBA" id="ARBA00022448"/>
    </source>
</evidence>
<dbReference type="Pfam" id="PF00528">
    <property type="entry name" value="BPD_transp_1"/>
    <property type="match status" value="1"/>
</dbReference>
<dbReference type="PROSITE" id="PS50928">
    <property type="entry name" value="ABC_TM1"/>
    <property type="match status" value="1"/>
</dbReference>
<evidence type="ECO:0000256" key="9">
    <source>
        <dbReference type="RuleBase" id="RU363032"/>
    </source>
</evidence>
<evidence type="ECO:0000313" key="11">
    <source>
        <dbReference type="EMBL" id="SFM88635.1"/>
    </source>
</evidence>
<dbReference type="InterPro" id="IPR000515">
    <property type="entry name" value="MetI-like"/>
</dbReference>
<accession>A0A1I4UI98</accession>
<dbReference type="PANTHER" id="PTHR30614:SF37">
    <property type="entry name" value="AMINO-ACID ABC TRANSPORTER PERMEASE PROTEIN YHDX-RELATED"/>
    <property type="match status" value="1"/>
</dbReference>
<feature type="transmembrane region" description="Helical" evidence="9">
    <location>
        <begin position="252"/>
        <end position="275"/>
    </location>
</feature>
<keyword evidence="4" id="KW-1003">Cell membrane</keyword>
<dbReference type="AlphaFoldDB" id="A0A1I4UI98"/>
<proteinExistence type="inferred from homology"/>
<dbReference type="STRING" id="39841.SAMN05660836_01812"/>
<evidence type="ECO:0000259" key="10">
    <source>
        <dbReference type="PROSITE" id="PS50928"/>
    </source>
</evidence>
<evidence type="ECO:0000256" key="7">
    <source>
        <dbReference type="ARBA" id="ARBA00022989"/>
    </source>
</evidence>
<dbReference type="GO" id="GO:0022857">
    <property type="term" value="F:transmembrane transporter activity"/>
    <property type="evidence" value="ECO:0007669"/>
    <property type="project" value="InterPro"/>
</dbReference>
<keyword evidence="12" id="KW-1185">Reference proteome</keyword>
<comment type="similarity">
    <text evidence="2">Belongs to the binding-protein-dependent transport system permease family. HisMQ subfamily.</text>
</comment>
<evidence type="ECO:0000313" key="12">
    <source>
        <dbReference type="Proteomes" id="UP000199611"/>
    </source>
</evidence>
<sequence length="383" mass="42529">MIRFWLDARVRAVAFQVVVVLLVALAAWYLISNTVENLRRQNIATGFDFLGKPASFEIGESLIPYSSSDTYAKALIVGALNTLKVSLIGIVITVIVGTFIGIARLSSNWLVSRLAAAYIEAMQDIPVLLHLFFWYALFYETFPGPRQALSLFDCVYICNRGVFFPRIIYNPAYKWIALSFVAASLISFLLKKWSDRRQARTGKTFPVFRVSLAIIVSLPILSWFAAGKPLDFEIPRVRGFNFVGGLSFSPEFMALLLGLVLYTAAFVAEIVRAGIQSVSKGQWEAALSLGLTHSQVLRLVVLPQALRVIVPPLTSQMLNLTKNSSLAVAIGYPDFVSVANTTINQTGQAVEGVALIMLVYLFFSLSTSAFMNWYNRKVKLVER</sequence>
<keyword evidence="3 9" id="KW-0813">Transport</keyword>
<feature type="transmembrane region" description="Helical" evidence="9">
    <location>
        <begin position="12"/>
        <end position="31"/>
    </location>
</feature>
<dbReference type="CDD" id="cd06261">
    <property type="entry name" value="TM_PBP2"/>
    <property type="match status" value="1"/>
</dbReference>
<comment type="subcellular location">
    <subcellularLocation>
        <location evidence="1">Cell inner membrane</location>
        <topology evidence="1">Multi-pass membrane protein</topology>
    </subcellularLocation>
    <subcellularLocation>
        <location evidence="9">Cell membrane</location>
        <topology evidence="9">Multi-pass membrane protein</topology>
    </subcellularLocation>
</comment>
<protein>
    <submittedName>
        <fullName evidence="11">General L-amino acid transport system permease protein</fullName>
    </submittedName>
</protein>
<keyword evidence="6" id="KW-0029">Amino-acid transport</keyword>
<dbReference type="Gene3D" id="1.10.3720.10">
    <property type="entry name" value="MetI-like"/>
    <property type="match status" value="2"/>
</dbReference>
<dbReference type="OrthoDB" id="92598at2"/>
<dbReference type="Proteomes" id="UP000199611">
    <property type="component" value="Unassembled WGS sequence"/>
</dbReference>
<evidence type="ECO:0000256" key="6">
    <source>
        <dbReference type="ARBA" id="ARBA00022970"/>
    </source>
</evidence>
<feature type="transmembrane region" description="Helical" evidence="9">
    <location>
        <begin position="115"/>
        <end position="137"/>
    </location>
</feature>
<dbReference type="RefSeq" id="WP_093395181.1">
    <property type="nucleotide sequence ID" value="NZ_FOUU01000006.1"/>
</dbReference>
<gene>
    <name evidence="11" type="ORF">SAMN05660836_01812</name>
</gene>